<dbReference type="Pfam" id="PF02635">
    <property type="entry name" value="DsrE"/>
    <property type="match status" value="1"/>
</dbReference>
<gene>
    <name evidence="1" type="ORF">IAB19_02280</name>
</gene>
<dbReference type="InterPro" id="IPR027396">
    <property type="entry name" value="DsrEFH-like"/>
</dbReference>
<accession>A0A9D9D999</accession>
<protein>
    <submittedName>
        <fullName evidence="1">DsrE family protein</fullName>
    </submittedName>
</protein>
<name>A0A9D9D999_9GAMM</name>
<dbReference type="Gene3D" id="3.40.1260.10">
    <property type="entry name" value="DsrEFH-like"/>
    <property type="match status" value="1"/>
</dbReference>
<dbReference type="InterPro" id="IPR003787">
    <property type="entry name" value="Sulphur_relay_DsrE/F-like"/>
</dbReference>
<dbReference type="EMBL" id="JADINH010000038">
    <property type="protein sequence ID" value="MBO8415190.1"/>
    <property type="molecule type" value="Genomic_DNA"/>
</dbReference>
<reference evidence="1" key="1">
    <citation type="submission" date="2020-10" db="EMBL/GenBank/DDBJ databases">
        <authorList>
            <person name="Gilroy R."/>
        </authorList>
    </citation>
    <scope>NUCLEOTIDE SEQUENCE</scope>
    <source>
        <strain evidence="1">17213</strain>
    </source>
</reference>
<evidence type="ECO:0000313" key="2">
    <source>
        <dbReference type="Proteomes" id="UP000823631"/>
    </source>
</evidence>
<dbReference type="SUPFAM" id="SSF75169">
    <property type="entry name" value="DsrEFH-like"/>
    <property type="match status" value="1"/>
</dbReference>
<comment type="caution">
    <text evidence="1">The sequence shown here is derived from an EMBL/GenBank/DDBJ whole genome shotgun (WGS) entry which is preliminary data.</text>
</comment>
<sequence length="124" mass="13809">MHCLIVMRRLPDKNALRLAANLIEALTAQGHQLDGLFLMGPAVCMVQREGSYLEQGSRMTYINQSKELKRLLALAEGQGFDITACGRSLQNHDISTEVIEPPFAAGGYYELLQKMQGCERVIEI</sequence>
<dbReference type="Proteomes" id="UP000823631">
    <property type="component" value="Unassembled WGS sequence"/>
</dbReference>
<organism evidence="1 2">
    <name type="scientific">Candidatus Avisuccinivibrio stercorigallinarum</name>
    <dbReference type="NCBI Taxonomy" id="2840704"/>
    <lineage>
        <taxon>Bacteria</taxon>
        <taxon>Pseudomonadati</taxon>
        <taxon>Pseudomonadota</taxon>
        <taxon>Gammaproteobacteria</taxon>
        <taxon>Aeromonadales</taxon>
        <taxon>Succinivibrionaceae</taxon>
        <taxon>Succinivibrionaceae incertae sedis</taxon>
        <taxon>Candidatus Avisuccinivibrio</taxon>
    </lineage>
</organism>
<evidence type="ECO:0000313" key="1">
    <source>
        <dbReference type="EMBL" id="MBO8415190.1"/>
    </source>
</evidence>
<dbReference type="AlphaFoldDB" id="A0A9D9D999"/>
<reference evidence="1" key="2">
    <citation type="journal article" date="2021" name="PeerJ">
        <title>Extensive microbial diversity within the chicken gut microbiome revealed by metagenomics and culture.</title>
        <authorList>
            <person name="Gilroy R."/>
            <person name="Ravi A."/>
            <person name="Getino M."/>
            <person name="Pursley I."/>
            <person name="Horton D.L."/>
            <person name="Alikhan N.F."/>
            <person name="Baker D."/>
            <person name="Gharbi K."/>
            <person name="Hall N."/>
            <person name="Watson M."/>
            <person name="Adriaenssens E.M."/>
            <person name="Foster-Nyarko E."/>
            <person name="Jarju S."/>
            <person name="Secka A."/>
            <person name="Antonio M."/>
            <person name="Oren A."/>
            <person name="Chaudhuri R.R."/>
            <person name="La Ragione R."/>
            <person name="Hildebrand F."/>
            <person name="Pallen M.J."/>
        </authorList>
    </citation>
    <scope>NUCLEOTIDE SEQUENCE</scope>
    <source>
        <strain evidence="1">17213</strain>
    </source>
</reference>
<proteinExistence type="predicted"/>